<reference evidence="2" key="1">
    <citation type="journal article" date="2015" name="Nat. Genet.">
        <title>The genome and transcriptome of the zoonotic hookworm Ancylostoma ceylanicum identify infection-specific gene families.</title>
        <authorList>
            <person name="Schwarz E.M."/>
            <person name="Hu Y."/>
            <person name="Antoshechkin I."/>
            <person name="Miller M.M."/>
            <person name="Sternberg P.W."/>
            <person name="Aroian R.V."/>
        </authorList>
    </citation>
    <scope>NUCLEOTIDE SEQUENCE</scope>
    <source>
        <strain evidence="2">HY135</strain>
    </source>
</reference>
<name>A0A016WA65_9BILA</name>
<accession>A0A016WA65</accession>
<organism evidence="1 2">
    <name type="scientific">Ancylostoma ceylanicum</name>
    <dbReference type="NCBI Taxonomy" id="53326"/>
    <lineage>
        <taxon>Eukaryota</taxon>
        <taxon>Metazoa</taxon>
        <taxon>Ecdysozoa</taxon>
        <taxon>Nematoda</taxon>
        <taxon>Chromadorea</taxon>
        <taxon>Rhabditida</taxon>
        <taxon>Rhabditina</taxon>
        <taxon>Rhabditomorpha</taxon>
        <taxon>Strongyloidea</taxon>
        <taxon>Ancylostomatidae</taxon>
        <taxon>Ancylostomatinae</taxon>
        <taxon>Ancylostoma</taxon>
    </lineage>
</organism>
<evidence type="ECO:0000313" key="2">
    <source>
        <dbReference type="Proteomes" id="UP000024635"/>
    </source>
</evidence>
<comment type="caution">
    <text evidence="1">The sequence shown here is derived from an EMBL/GenBank/DDBJ whole genome shotgun (WGS) entry which is preliminary data.</text>
</comment>
<dbReference type="EMBL" id="JARK01000491">
    <property type="protein sequence ID" value="EYC36491.1"/>
    <property type="molecule type" value="Genomic_DNA"/>
</dbReference>
<evidence type="ECO:0000313" key="1">
    <source>
        <dbReference type="EMBL" id="EYC36491.1"/>
    </source>
</evidence>
<gene>
    <name evidence="1" type="primary">Acey_s0891.g2892</name>
    <name evidence="1" type="ORF">Y032_0891g2892</name>
</gene>
<keyword evidence="2" id="KW-1185">Reference proteome</keyword>
<protein>
    <submittedName>
        <fullName evidence="1">Uncharacterized protein</fullName>
    </submittedName>
</protein>
<proteinExistence type="predicted"/>
<sequence length="88" mass="10041">MACPLFGQVSRVLILGRPLPILAHKPFSINNNNPFWKRLVKIFVDQRFVDLPVWALVFFAQLTQNPSTHLPLFTNPVQVTDNGWTNSP</sequence>
<dbReference type="Proteomes" id="UP000024635">
    <property type="component" value="Unassembled WGS sequence"/>
</dbReference>
<dbReference type="AlphaFoldDB" id="A0A016WA65"/>